<evidence type="ECO:0000259" key="1">
    <source>
        <dbReference type="Pfam" id="PF18440"/>
    </source>
</evidence>
<dbReference type="Proteomes" id="UP000054359">
    <property type="component" value="Unassembled WGS sequence"/>
</dbReference>
<dbReference type="InterPro" id="IPR041536">
    <property type="entry name" value="GNPTAB_reg"/>
</dbReference>
<dbReference type="CDD" id="cd21600">
    <property type="entry name" value="RRM2_GNPTAB"/>
    <property type="match status" value="1"/>
</dbReference>
<dbReference type="OrthoDB" id="263283at2759"/>
<accession>A0A087UFZ7</accession>
<evidence type="ECO:0000313" key="2">
    <source>
        <dbReference type="EMBL" id="KFM76286.1"/>
    </source>
</evidence>
<keyword evidence="3" id="KW-1185">Reference proteome</keyword>
<evidence type="ECO:0000313" key="3">
    <source>
        <dbReference type="Proteomes" id="UP000054359"/>
    </source>
</evidence>
<dbReference type="Pfam" id="PF18440">
    <property type="entry name" value="GlcNAc-1_reg"/>
    <property type="match status" value="1"/>
</dbReference>
<feature type="domain" description="N-acetylglucosamine-1-phosphotransferase subunit alpha/beta regulatory" evidence="1">
    <location>
        <begin position="85"/>
        <end position="164"/>
    </location>
</feature>
<dbReference type="GO" id="GO:0016740">
    <property type="term" value="F:transferase activity"/>
    <property type="evidence" value="ECO:0007669"/>
    <property type="project" value="UniProtKB-KW"/>
</dbReference>
<feature type="non-terminal residue" evidence="2">
    <location>
        <position position="168"/>
    </location>
</feature>
<keyword evidence="2" id="KW-0808">Transferase</keyword>
<organism evidence="2 3">
    <name type="scientific">Stegodyphus mimosarum</name>
    <name type="common">African social velvet spider</name>
    <dbReference type="NCBI Taxonomy" id="407821"/>
    <lineage>
        <taxon>Eukaryota</taxon>
        <taxon>Metazoa</taxon>
        <taxon>Ecdysozoa</taxon>
        <taxon>Arthropoda</taxon>
        <taxon>Chelicerata</taxon>
        <taxon>Arachnida</taxon>
        <taxon>Araneae</taxon>
        <taxon>Araneomorphae</taxon>
        <taxon>Entelegynae</taxon>
        <taxon>Eresoidea</taxon>
        <taxon>Eresidae</taxon>
        <taxon>Stegodyphus</taxon>
    </lineage>
</organism>
<name>A0A087UFZ7_STEMI</name>
<reference evidence="2 3" key="1">
    <citation type="submission" date="2013-11" db="EMBL/GenBank/DDBJ databases">
        <title>Genome sequencing of Stegodyphus mimosarum.</title>
        <authorList>
            <person name="Bechsgaard J."/>
        </authorList>
    </citation>
    <scope>NUCLEOTIDE SEQUENCE [LARGE SCALE GENOMIC DNA]</scope>
</reference>
<sequence length="168" mass="18494">MVLVRPQLPSSVTLGDLEEYDPLFQHISRIFVVAAPQAHQNISVLVFPDVDTAEKVLLKQVITMDGQNYTVSTAYVTDSWSSQNIVLLNTMVFLTQVPSSVSDTDILEKLPENIKSSVSKVNIHAEKSLAVLILNDPDMINSIIKLNNITFESKVASIAPAHLVIELP</sequence>
<proteinExistence type="predicted"/>
<dbReference type="EMBL" id="KK119641">
    <property type="protein sequence ID" value="KFM76286.1"/>
    <property type="molecule type" value="Genomic_DNA"/>
</dbReference>
<protein>
    <submittedName>
        <fullName evidence="2">N-acetylglucosamine-1-phosphotransferase subunits alpha/beta</fullName>
    </submittedName>
</protein>
<gene>
    <name evidence="2" type="ORF">X975_21021</name>
</gene>
<dbReference type="AlphaFoldDB" id="A0A087UFZ7"/>
<dbReference type="STRING" id="407821.A0A087UFZ7"/>